<protein>
    <submittedName>
        <fullName evidence="6">Conjugal transfer protein TraR</fullName>
    </submittedName>
</protein>
<feature type="domain" description="Zinc finger DksA/TraR C4-type" evidence="5">
    <location>
        <begin position="35"/>
        <end position="64"/>
    </location>
</feature>
<accession>A0ABQ3EJY1</accession>
<dbReference type="PRINTS" id="PR00618">
    <property type="entry name" value="DKSAZNFINGER"/>
</dbReference>
<evidence type="ECO:0000313" key="7">
    <source>
        <dbReference type="Proteomes" id="UP000646745"/>
    </source>
</evidence>
<evidence type="ECO:0000256" key="4">
    <source>
        <dbReference type="PROSITE-ProRule" id="PRU00510"/>
    </source>
</evidence>
<feature type="zinc finger region" description="dksA C4-type" evidence="4">
    <location>
        <begin position="35"/>
        <end position="59"/>
    </location>
</feature>
<dbReference type="EMBL" id="BMZI01000008">
    <property type="protein sequence ID" value="GHB33078.1"/>
    <property type="molecule type" value="Genomic_DNA"/>
</dbReference>
<comment type="caution">
    <text evidence="6">The sequence shown here is derived from an EMBL/GenBank/DDBJ whole genome shotgun (WGS) entry which is preliminary data.</text>
</comment>
<keyword evidence="2" id="KW-0863">Zinc-finger</keyword>
<evidence type="ECO:0000256" key="2">
    <source>
        <dbReference type="ARBA" id="ARBA00022771"/>
    </source>
</evidence>
<dbReference type="PANTHER" id="PTHR38777:SF1">
    <property type="entry name" value="DNAK SUPPRESSOR PROTEIN"/>
    <property type="match status" value="1"/>
</dbReference>
<dbReference type="InterPro" id="IPR020460">
    <property type="entry name" value="Znf_C4-type_bac"/>
</dbReference>
<dbReference type="NCBIfam" id="TIGR02419">
    <property type="entry name" value="C4_traR_proteo"/>
    <property type="match status" value="1"/>
</dbReference>
<dbReference type="PROSITE" id="PS51128">
    <property type="entry name" value="ZF_DKSA_2"/>
    <property type="match status" value="1"/>
</dbReference>
<dbReference type="Pfam" id="PF01258">
    <property type="entry name" value="zf-dskA_traR"/>
    <property type="match status" value="1"/>
</dbReference>
<dbReference type="RefSeq" id="WP_189446025.1">
    <property type="nucleotide sequence ID" value="NZ_BMZI01000008.1"/>
</dbReference>
<dbReference type="Gene3D" id="1.20.120.910">
    <property type="entry name" value="DksA, coiled-coil domain"/>
    <property type="match status" value="1"/>
</dbReference>
<dbReference type="PROSITE" id="PS01102">
    <property type="entry name" value="ZF_DKSA_1"/>
    <property type="match status" value="1"/>
</dbReference>
<dbReference type="Proteomes" id="UP000646745">
    <property type="component" value="Unassembled WGS sequence"/>
</dbReference>
<dbReference type="InterPro" id="IPR012783">
    <property type="entry name" value="Znf_C4_TraR"/>
</dbReference>
<proteinExistence type="predicted"/>
<keyword evidence="3" id="KW-0862">Zinc</keyword>
<keyword evidence="7" id="KW-1185">Reference proteome</keyword>
<dbReference type="InterPro" id="IPR020458">
    <property type="entry name" value="Znf_DskA_TraR_CS"/>
</dbReference>
<evidence type="ECO:0000313" key="6">
    <source>
        <dbReference type="EMBL" id="GHB33078.1"/>
    </source>
</evidence>
<dbReference type="SUPFAM" id="SSF57716">
    <property type="entry name" value="Glucocorticoid receptor-like (DNA-binding domain)"/>
    <property type="match status" value="1"/>
</dbReference>
<organism evidence="6 7">
    <name type="scientific">Salinicola rhizosphaerae</name>
    <dbReference type="NCBI Taxonomy" id="1443141"/>
    <lineage>
        <taxon>Bacteria</taxon>
        <taxon>Pseudomonadati</taxon>
        <taxon>Pseudomonadota</taxon>
        <taxon>Gammaproteobacteria</taxon>
        <taxon>Oceanospirillales</taxon>
        <taxon>Halomonadaceae</taxon>
        <taxon>Salinicola</taxon>
    </lineage>
</organism>
<evidence type="ECO:0000259" key="5">
    <source>
        <dbReference type="Pfam" id="PF01258"/>
    </source>
</evidence>
<keyword evidence="1" id="KW-0479">Metal-binding</keyword>
<name>A0ABQ3EJY1_9GAMM</name>
<evidence type="ECO:0000256" key="1">
    <source>
        <dbReference type="ARBA" id="ARBA00022723"/>
    </source>
</evidence>
<reference evidence="7" key="1">
    <citation type="journal article" date="2019" name="Int. J. Syst. Evol. Microbiol.">
        <title>The Global Catalogue of Microorganisms (GCM) 10K type strain sequencing project: providing services to taxonomists for standard genome sequencing and annotation.</title>
        <authorList>
            <consortium name="The Broad Institute Genomics Platform"/>
            <consortium name="The Broad Institute Genome Sequencing Center for Infectious Disease"/>
            <person name="Wu L."/>
            <person name="Ma J."/>
        </authorList>
    </citation>
    <scope>NUCLEOTIDE SEQUENCE [LARGE SCALE GENOMIC DNA]</scope>
    <source>
        <strain evidence="7">KCTC 32998</strain>
    </source>
</reference>
<evidence type="ECO:0000256" key="3">
    <source>
        <dbReference type="ARBA" id="ARBA00022833"/>
    </source>
</evidence>
<dbReference type="PANTHER" id="PTHR38777">
    <property type="entry name" value="FELS-2 PROPHAGE PROTEIN"/>
    <property type="match status" value="1"/>
</dbReference>
<gene>
    <name evidence="6" type="ORF">GCM10009038_35070</name>
</gene>
<sequence>MADLADNAGNVIEHHLNTALARHRLPTGVTTDPECEDCGAEIPAARRKAAPWTRTCVECQSIREARGRHVR</sequence>
<dbReference type="InterPro" id="IPR000962">
    <property type="entry name" value="Znf_DskA_TraR"/>
</dbReference>